<keyword evidence="2" id="KW-1185">Reference proteome</keyword>
<dbReference type="Proteomes" id="UP001162162">
    <property type="component" value="Unassembled WGS sequence"/>
</dbReference>
<dbReference type="EMBL" id="JAPWTK010000442">
    <property type="protein sequence ID" value="KAJ8940283.1"/>
    <property type="molecule type" value="Genomic_DNA"/>
</dbReference>
<accession>A0AAV8XQG7</accession>
<gene>
    <name evidence="1" type="ORF">NQ318_007654</name>
</gene>
<reference evidence="1" key="1">
    <citation type="journal article" date="2023" name="Insect Mol. Biol.">
        <title>Genome sequencing provides insights into the evolution of gene families encoding plant cell wall-degrading enzymes in longhorned beetles.</title>
        <authorList>
            <person name="Shin N.R."/>
            <person name="Okamura Y."/>
            <person name="Kirsch R."/>
            <person name="Pauchet Y."/>
        </authorList>
    </citation>
    <scope>NUCLEOTIDE SEQUENCE</scope>
    <source>
        <strain evidence="1">AMC_N1</strain>
    </source>
</reference>
<protein>
    <submittedName>
        <fullName evidence="1">Uncharacterized protein</fullName>
    </submittedName>
</protein>
<evidence type="ECO:0000313" key="2">
    <source>
        <dbReference type="Proteomes" id="UP001162162"/>
    </source>
</evidence>
<comment type="caution">
    <text evidence="1">The sequence shown here is derived from an EMBL/GenBank/DDBJ whole genome shotgun (WGS) entry which is preliminary data.</text>
</comment>
<name>A0AAV8XQG7_9CUCU</name>
<feature type="non-terminal residue" evidence="1">
    <location>
        <position position="1"/>
    </location>
</feature>
<dbReference type="AlphaFoldDB" id="A0AAV8XQG7"/>
<sequence length="284" mass="32190">RCVKKLLRNLYNRLGETGSFPPKSNHSTPKTIPVEEDKILIRVSENPGFITRRSYCLKIYQLVYDLFSFYKIYKPKTRIFLIRFYLPMRRHLLDGEFLIEGTVISGIPRIHMLKCTTRNKRTHVVYARRRATTFCLASTPISGEFTNLAPVGGGKVSLKNAKNLPPLFAALGSSLPPAGKSATDAYIYMNIFLIGGLAVEDLVYQEGVNYLSQDLRIQQAANTFKNNREMLLNIQTIKGAYLKMVVDLSPLITVGKTVSGKQKAQFEMYLKNIHVLHLKCDKNP</sequence>
<proteinExistence type="predicted"/>
<evidence type="ECO:0000313" key="1">
    <source>
        <dbReference type="EMBL" id="KAJ8940283.1"/>
    </source>
</evidence>
<organism evidence="1 2">
    <name type="scientific">Aromia moschata</name>
    <dbReference type="NCBI Taxonomy" id="1265417"/>
    <lineage>
        <taxon>Eukaryota</taxon>
        <taxon>Metazoa</taxon>
        <taxon>Ecdysozoa</taxon>
        <taxon>Arthropoda</taxon>
        <taxon>Hexapoda</taxon>
        <taxon>Insecta</taxon>
        <taxon>Pterygota</taxon>
        <taxon>Neoptera</taxon>
        <taxon>Endopterygota</taxon>
        <taxon>Coleoptera</taxon>
        <taxon>Polyphaga</taxon>
        <taxon>Cucujiformia</taxon>
        <taxon>Chrysomeloidea</taxon>
        <taxon>Cerambycidae</taxon>
        <taxon>Cerambycinae</taxon>
        <taxon>Callichromatini</taxon>
        <taxon>Aromia</taxon>
    </lineage>
</organism>